<evidence type="ECO:0000313" key="2">
    <source>
        <dbReference type="EMBL" id="KAK0734599.1"/>
    </source>
</evidence>
<feature type="region of interest" description="Disordered" evidence="1">
    <location>
        <begin position="176"/>
        <end position="195"/>
    </location>
</feature>
<name>A0AA40EAN5_9PEZI</name>
<comment type="caution">
    <text evidence="2">The sequence shown here is derived from an EMBL/GenBank/DDBJ whole genome shotgun (WGS) entry which is preliminary data.</text>
</comment>
<keyword evidence="3" id="KW-1185">Reference proteome</keyword>
<dbReference type="GeneID" id="85330214"/>
<dbReference type="AlphaFoldDB" id="A0AA40EAN5"/>
<reference evidence="2" key="1">
    <citation type="submission" date="2023-06" db="EMBL/GenBank/DDBJ databases">
        <title>Genome-scale phylogeny and comparative genomics of the fungal order Sordariales.</title>
        <authorList>
            <consortium name="Lawrence Berkeley National Laboratory"/>
            <person name="Hensen N."/>
            <person name="Bonometti L."/>
            <person name="Westerberg I."/>
            <person name="Brannstrom I.O."/>
            <person name="Guillou S."/>
            <person name="Cros-Aarteil S."/>
            <person name="Calhoun S."/>
            <person name="Haridas S."/>
            <person name="Kuo A."/>
            <person name="Mondo S."/>
            <person name="Pangilinan J."/>
            <person name="Riley R."/>
            <person name="LaButti K."/>
            <person name="Andreopoulos B."/>
            <person name="Lipzen A."/>
            <person name="Chen C."/>
            <person name="Yanf M."/>
            <person name="Daum C."/>
            <person name="Ng V."/>
            <person name="Clum A."/>
            <person name="Steindorff A."/>
            <person name="Ohm R."/>
            <person name="Martin F."/>
            <person name="Silar P."/>
            <person name="Natvig D."/>
            <person name="Lalanne C."/>
            <person name="Gautier V."/>
            <person name="Ament-velasquez S.L."/>
            <person name="Kruys A."/>
            <person name="Hutchinson M.I."/>
            <person name="Powell A.J."/>
            <person name="Barry K."/>
            <person name="Miller A.N."/>
            <person name="Grigoriev I.V."/>
            <person name="Debuchy R."/>
            <person name="Gladieux P."/>
            <person name="Thoren M.H."/>
            <person name="Johannesson H."/>
        </authorList>
    </citation>
    <scope>NUCLEOTIDE SEQUENCE</scope>
    <source>
        <strain evidence="2">SMH2392-1A</strain>
    </source>
</reference>
<proteinExistence type="predicted"/>
<gene>
    <name evidence="2" type="ORF">B0T26DRAFT_798409</name>
</gene>
<protein>
    <submittedName>
        <fullName evidence="2">Uncharacterized protein</fullName>
    </submittedName>
</protein>
<evidence type="ECO:0000313" key="3">
    <source>
        <dbReference type="Proteomes" id="UP001172101"/>
    </source>
</evidence>
<evidence type="ECO:0000256" key="1">
    <source>
        <dbReference type="SAM" id="MobiDB-lite"/>
    </source>
</evidence>
<accession>A0AA40EAN5</accession>
<organism evidence="2 3">
    <name type="scientific">Lasiosphaeria miniovina</name>
    <dbReference type="NCBI Taxonomy" id="1954250"/>
    <lineage>
        <taxon>Eukaryota</taxon>
        <taxon>Fungi</taxon>
        <taxon>Dikarya</taxon>
        <taxon>Ascomycota</taxon>
        <taxon>Pezizomycotina</taxon>
        <taxon>Sordariomycetes</taxon>
        <taxon>Sordariomycetidae</taxon>
        <taxon>Sordariales</taxon>
        <taxon>Lasiosphaeriaceae</taxon>
        <taxon>Lasiosphaeria</taxon>
    </lineage>
</organism>
<dbReference type="Proteomes" id="UP001172101">
    <property type="component" value="Unassembled WGS sequence"/>
</dbReference>
<sequence>MMSFRSLGLDTLWGAGLSAATNELTGGGQLSITGGFAPTRLYALKYPGSSEPFDGKSCVFLASQICPNSFTLDDTPKSVCIGKSLLAGRLRPQGWARCFYQGPSIHHTALPASNTKASALSLDPATNVCVSKDKDPSSPDGTTLDKDKVKCITRSCFVMLACPDVFDDTAPAIGGDGSPSPAVGSGTPSSPRRLLSTVVPQRVLTLLLPPRRLPR</sequence>
<dbReference type="EMBL" id="JAUIRO010000001">
    <property type="protein sequence ID" value="KAK0734599.1"/>
    <property type="molecule type" value="Genomic_DNA"/>
</dbReference>
<dbReference type="RefSeq" id="XP_060303476.1">
    <property type="nucleotide sequence ID" value="XM_060446944.1"/>
</dbReference>